<comment type="caution">
    <text evidence="7">The sequence shown here is derived from an EMBL/GenBank/DDBJ whole genome shotgun (WGS) entry which is preliminary data.</text>
</comment>
<dbReference type="InterPro" id="IPR013324">
    <property type="entry name" value="RNA_pol_sigma_r3/r4-like"/>
</dbReference>
<feature type="compositionally biased region" description="Basic and acidic residues" evidence="5">
    <location>
        <begin position="797"/>
        <end position="806"/>
    </location>
</feature>
<dbReference type="PANTHER" id="PTHR30603">
    <property type="entry name" value="RNA POLYMERASE SIGMA FACTOR RPO"/>
    <property type="match status" value="1"/>
</dbReference>
<dbReference type="PROSITE" id="PS00715">
    <property type="entry name" value="SIGMA70_1"/>
    <property type="match status" value="1"/>
</dbReference>
<feature type="compositionally biased region" description="Basic and acidic residues" evidence="5">
    <location>
        <begin position="673"/>
        <end position="691"/>
    </location>
</feature>
<feature type="compositionally biased region" description="Pro residues" evidence="5">
    <location>
        <begin position="785"/>
        <end position="796"/>
    </location>
</feature>
<dbReference type="PRINTS" id="PR00046">
    <property type="entry name" value="SIGMA70FCT"/>
</dbReference>
<dbReference type="InterPro" id="IPR007624">
    <property type="entry name" value="RNA_pol_sigma70_r3"/>
</dbReference>
<evidence type="ECO:0000256" key="4">
    <source>
        <dbReference type="ARBA" id="ARBA00023163"/>
    </source>
</evidence>
<gene>
    <name evidence="7" type="ORF">AB0A76_17165</name>
</gene>
<dbReference type="Pfam" id="PF04545">
    <property type="entry name" value="Sigma70_r4"/>
    <property type="match status" value="1"/>
</dbReference>
<evidence type="ECO:0000256" key="3">
    <source>
        <dbReference type="ARBA" id="ARBA00023125"/>
    </source>
</evidence>
<dbReference type="NCBIfam" id="TIGR02937">
    <property type="entry name" value="sigma70-ECF"/>
    <property type="match status" value="1"/>
</dbReference>
<sequence length="806" mass="88381">MARLAGLTASESAEFKATATARFSVRTEPSPAENPARSQPVAPASRPDTPTVLPDDLSPAIAAAMKVLDEDRFTKRPEKRVLTAPEEVGLSMLLRGGVDRVGVEPSAKELADLSPQDIRRRARDCLIAHNQGLVHSLVRAHADQGLEYEDLFQHGILGLINAVRKYDPSQGNKLSTYATWWIRQAVSRAVADEGRAIRVPVYMHDLMHKVARAERQLLSAGRSLSAADIAVACDLPITKVDEIRRISRVTDSLDRVIGDGTSLGELVEARTALPSVEGTVLRSLADRDVHRFVALLPERYACVVNRRIGLDGREPATLDAIGTELQVTRERVRQLEGQVLSVVRLALEAPGGDPHTTLRSMLADPRAGANPVNGISRDLRSSKWSAGVVAMRAFHARNGHARPAHDHVEGRFPLGVWAAEQRSIAGESGGGLPTHRKIILSMVGFLWKNTPDEPRQARRRVPPRPPAPAVADPQPSPSPVEPVVPPVPDETDAPEAREAPVLPDAPDVPDVPDVTEVPQVPEATAIERYSGRWEEAIELPVTLDRNVRWTAHYVRLALGHALLDEILGAHPAQAVSEAADGNRLPDRPVAQALHVLARVLDALKEQGLRPDDFFECPSPALLGQCPRVYLSSHPPVKPEGRLALAQALKEFTPPDVTVEEPAGRTQPPASTTEHFHQEAEHRQRELHEAHEAADERIRNAQVEAEERVREAERVARLRMAALEERLRQGQAAAFLRIAAAETLERETAERLRAVERRAEQRVAEVQEVSRSRIADLEAQLAALRPAPPAPPAPPRGPDPREWWQRG</sequence>
<dbReference type="Pfam" id="PF04539">
    <property type="entry name" value="Sigma70_r3"/>
    <property type="match status" value="1"/>
</dbReference>
<feature type="region of interest" description="Disordered" evidence="5">
    <location>
        <begin position="450"/>
        <end position="494"/>
    </location>
</feature>
<evidence type="ECO:0000256" key="2">
    <source>
        <dbReference type="ARBA" id="ARBA00023082"/>
    </source>
</evidence>
<evidence type="ECO:0000259" key="6">
    <source>
        <dbReference type="PROSITE" id="PS00715"/>
    </source>
</evidence>
<keyword evidence="3" id="KW-0238">DNA-binding</keyword>
<evidence type="ECO:0000313" key="8">
    <source>
        <dbReference type="Proteomes" id="UP001551210"/>
    </source>
</evidence>
<dbReference type="EMBL" id="JBEZAM010000020">
    <property type="protein sequence ID" value="MEU7294926.1"/>
    <property type="molecule type" value="Genomic_DNA"/>
</dbReference>
<dbReference type="Proteomes" id="UP001551210">
    <property type="component" value="Unassembled WGS sequence"/>
</dbReference>
<evidence type="ECO:0000313" key="7">
    <source>
        <dbReference type="EMBL" id="MEU7294926.1"/>
    </source>
</evidence>
<dbReference type="PANTHER" id="PTHR30603:SF47">
    <property type="entry name" value="RNA POLYMERASE SIGMA FACTOR SIGD, CHLOROPLASTIC"/>
    <property type="match status" value="1"/>
</dbReference>
<feature type="region of interest" description="Disordered" evidence="5">
    <location>
        <begin position="1"/>
        <end position="55"/>
    </location>
</feature>
<feature type="region of interest" description="Disordered" evidence="5">
    <location>
        <begin position="652"/>
        <end position="691"/>
    </location>
</feature>
<feature type="compositionally biased region" description="Pro residues" evidence="5">
    <location>
        <begin position="463"/>
        <end position="488"/>
    </location>
</feature>
<reference evidence="7 8" key="1">
    <citation type="submission" date="2024-06" db="EMBL/GenBank/DDBJ databases">
        <title>The Natural Products Discovery Center: Release of the First 8490 Sequenced Strains for Exploring Actinobacteria Biosynthetic Diversity.</title>
        <authorList>
            <person name="Kalkreuter E."/>
            <person name="Kautsar S.A."/>
            <person name="Yang D."/>
            <person name="Bader C.D."/>
            <person name="Teijaro C.N."/>
            <person name="Fluegel L."/>
            <person name="Davis C.M."/>
            <person name="Simpson J.R."/>
            <person name="Lauterbach L."/>
            <person name="Steele A.D."/>
            <person name="Gui C."/>
            <person name="Meng S."/>
            <person name="Li G."/>
            <person name="Viehrig K."/>
            <person name="Ye F."/>
            <person name="Su P."/>
            <person name="Kiefer A.F."/>
            <person name="Nichols A."/>
            <person name="Cepeda A.J."/>
            <person name="Yan W."/>
            <person name="Fan B."/>
            <person name="Jiang Y."/>
            <person name="Adhikari A."/>
            <person name="Zheng C.-J."/>
            <person name="Schuster L."/>
            <person name="Cowan T.M."/>
            <person name="Smanski M.J."/>
            <person name="Chevrette M.G."/>
            <person name="De Carvalho L.P.S."/>
            <person name="Shen B."/>
        </authorList>
    </citation>
    <scope>NUCLEOTIDE SEQUENCE [LARGE SCALE GENOMIC DNA]</scope>
    <source>
        <strain evidence="7 8">NPDC045705</strain>
    </source>
</reference>
<dbReference type="Pfam" id="PF03457">
    <property type="entry name" value="HA"/>
    <property type="match status" value="1"/>
</dbReference>
<keyword evidence="2" id="KW-0731">Sigma factor</keyword>
<dbReference type="RefSeq" id="WP_359208633.1">
    <property type="nucleotide sequence ID" value="NZ_JBEZAM010000020.1"/>
</dbReference>
<feature type="region of interest" description="Disordered" evidence="5">
    <location>
        <begin position="779"/>
        <end position="806"/>
    </location>
</feature>
<dbReference type="Gene3D" id="1.10.10.10">
    <property type="entry name" value="Winged helix-like DNA-binding domain superfamily/Winged helix DNA-binding domain"/>
    <property type="match status" value="2"/>
</dbReference>
<dbReference type="InterPro" id="IPR013325">
    <property type="entry name" value="RNA_pol_sigma_r2"/>
</dbReference>
<keyword evidence="8" id="KW-1185">Reference proteome</keyword>
<dbReference type="InterPro" id="IPR000943">
    <property type="entry name" value="RNA_pol_sigma70"/>
</dbReference>
<organism evidence="7 8">
    <name type="scientific">Streptomyces exfoliatus</name>
    <name type="common">Streptomyces hydrogenans</name>
    <dbReference type="NCBI Taxonomy" id="1905"/>
    <lineage>
        <taxon>Bacteria</taxon>
        <taxon>Bacillati</taxon>
        <taxon>Actinomycetota</taxon>
        <taxon>Actinomycetes</taxon>
        <taxon>Kitasatosporales</taxon>
        <taxon>Streptomycetaceae</taxon>
        <taxon>Streptomyces</taxon>
    </lineage>
</organism>
<keyword evidence="4" id="KW-0804">Transcription</keyword>
<dbReference type="SUPFAM" id="SSF88946">
    <property type="entry name" value="Sigma2 domain of RNA polymerase sigma factors"/>
    <property type="match status" value="1"/>
</dbReference>
<accession>A0ABV3CYB6</accession>
<feature type="domain" description="RNA polymerase sigma-70" evidence="6">
    <location>
        <begin position="150"/>
        <end position="163"/>
    </location>
</feature>
<dbReference type="InterPro" id="IPR007627">
    <property type="entry name" value="RNA_pol_sigma70_r2"/>
</dbReference>
<dbReference type="InterPro" id="IPR007630">
    <property type="entry name" value="RNA_pol_sigma70_r4"/>
</dbReference>
<evidence type="ECO:0000256" key="5">
    <source>
        <dbReference type="SAM" id="MobiDB-lite"/>
    </source>
</evidence>
<proteinExistence type="predicted"/>
<name>A0ABV3CYB6_STREX</name>
<keyword evidence="1" id="KW-0805">Transcription regulation</keyword>
<dbReference type="InterPro" id="IPR050239">
    <property type="entry name" value="Sigma-70_RNA_pol_init_factors"/>
</dbReference>
<dbReference type="Gene3D" id="1.10.601.10">
    <property type="entry name" value="RNA Polymerase Primary Sigma Factor"/>
    <property type="match status" value="1"/>
</dbReference>
<protein>
    <submittedName>
        <fullName evidence="7">Sigma-70 family RNA polymerase sigma factor</fullName>
    </submittedName>
</protein>
<dbReference type="InterPro" id="IPR036388">
    <property type="entry name" value="WH-like_DNA-bd_sf"/>
</dbReference>
<evidence type="ECO:0000256" key="1">
    <source>
        <dbReference type="ARBA" id="ARBA00023015"/>
    </source>
</evidence>
<dbReference type="InterPro" id="IPR014284">
    <property type="entry name" value="RNA_pol_sigma-70_dom"/>
</dbReference>
<dbReference type="Pfam" id="PF04542">
    <property type="entry name" value="Sigma70_r2"/>
    <property type="match status" value="1"/>
</dbReference>
<dbReference type="SUPFAM" id="SSF88659">
    <property type="entry name" value="Sigma3 and sigma4 domains of RNA polymerase sigma factors"/>
    <property type="match status" value="2"/>
</dbReference>
<dbReference type="InterPro" id="IPR005114">
    <property type="entry name" value="Helicase_assoc"/>
</dbReference>